<keyword evidence="2 5" id="KW-0436">Ligase</keyword>
<evidence type="ECO:0000256" key="1">
    <source>
        <dbReference type="ARBA" id="ARBA00006432"/>
    </source>
</evidence>
<evidence type="ECO:0000259" key="3">
    <source>
        <dbReference type="Pfam" id="PF00501"/>
    </source>
</evidence>
<dbReference type="AlphaFoldDB" id="A0AAN0P8M1"/>
<dbReference type="InterPro" id="IPR045851">
    <property type="entry name" value="AMP-bd_C_sf"/>
</dbReference>
<dbReference type="KEGG" id="acd:AOLE_08910"/>
<dbReference type="Gene3D" id="3.40.50.12780">
    <property type="entry name" value="N-terminal domain of ligase-like"/>
    <property type="match status" value="1"/>
</dbReference>
<evidence type="ECO:0000313" key="6">
    <source>
        <dbReference type="Proteomes" id="UP000000392"/>
    </source>
</evidence>
<dbReference type="Gene3D" id="3.30.300.30">
    <property type="match status" value="1"/>
</dbReference>
<dbReference type="GeneID" id="9382204"/>
<dbReference type="Pfam" id="PF13193">
    <property type="entry name" value="AMP-binding_C"/>
    <property type="match status" value="1"/>
</dbReference>
<feature type="domain" description="AMP-binding enzyme C-terminal" evidence="4">
    <location>
        <begin position="396"/>
        <end position="471"/>
    </location>
</feature>
<feature type="domain" description="AMP-dependent synthetase/ligase" evidence="3">
    <location>
        <begin position="10"/>
        <end position="346"/>
    </location>
</feature>
<proteinExistence type="inferred from homology"/>
<organism evidence="5 6">
    <name type="scientific">Acinetobacter oleivorans (strain JCM 16667 / KCTC 23045 / DR1)</name>
    <dbReference type="NCBI Taxonomy" id="436717"/>
    <lineage>
        <taxon>Bacteria</taxon>
        <taxon>Pseudomonadati</taxon>
        <taxon>Pseudomonadota</taxon>
        <taxon>Gammaproteobacteria</taxon>
        <taxon>Moraxellales</taxon>
        <taxon>Moraxellaceae</taxon>
        <taxon>Acinetobacter</taxon>
    </lineage>
</organism>
<dbReference type="InterPro" id="IPR025110">
    <property type="entry name" value="AMP-bd_C"/>
</dbReference>
<dbReference type="InterPro" id="IPR000873">
    <property type="entry name" value="AMP-dep_synth/lig_dom"/>
</dbReference>
<dbReference type="RefSeq" id="WP_013197759.1">
    <property type="nucleotide sequence ID" value="NC_014259.1"/>
</dbReference>
<name>A0AAN0P8M1_ACISD</name>
<dbReference type="PANTHER" id="PTHR43201">
    <property type="entry name" value="ACYL-COA SYNTHETASE"/>
    <property type="match status" value="1"/>
</dbReference>
<evidence type="ECO:0000256" key="2">
    <source>
        <dbReference type="ARBA" id="ARBA00022598"/>
    </source>
</evidence>
<dbReference type="GO" id="GO:0031956">
    <property type="term" value="F:medium-chain fatty acid-CoA ligase activity"/>
    <property type="evidence" value="ECO:0007669"/>
    <property type="project" value="TreeGrafter"/>
</dbReference>
<dbReference type="Pfam" id="PF00501">
    <property type="entry name" value="AMP-binding"/>
    <property type="match status" value="1"/>
</dbReference>
<comment type="similarity">
    <text evidence="1">Belongs to the ATP-dependent AMP-binding enzyme family.</text>
</comment>
<dbReference type="PANTHER" id="PTHR43201:SF5">
    <property type="entry name" value="MEDIUM-CHAIN ACYL-COA LIGASE ACSF2, MITOCHONDRIAL"/>
    <property type="match status" value="1"/>
</dbReference>
<dbReference type="PROSITE" id="PS00455">
    <property type="entry name" value="AMP_BINDING"/>
    <property type="match status" value="1"/>
</dbReference>
<dbReference type="EMBL" id="CP002080">
    <property type="protein sequence ID" value="ADI90671.1"/>
    <property type="molecule type" value="Genomic_DNA"/>
</dbReference>
<dbReference type="InterPro" id="IPR020845">
    <property type="entry name" value="AMP-binding_CS"/>
</dbReference>
<dbReference type="Proteomes" id="UP000000392">
    <property type="component" value="Chromosome"/>
</dbReference>
<gene>
    <name evidence="5" type="ordered locus">AOLE_08910</name>
</gene>
<dbReference type="InterPro" id="IPR042099">
    <property type="entry name" value="ANL_N_sf"/>
</dbReference>
<dbReference type="FunFam" id="3.30.300.30:FF:000008">
    <property type="entry name" value="2,3-dihydroxybenzoate-AMP ligase"/>
    <property type="match status" value="1"/>
</dbReference>
<reference evidence="5 6" key="1">
    <citation type="journal article" date="2010" name="J. Bacteriol.">
        <title>Complete genome sequence of the diesel-degrading Acinetobacter sp. strain DR1.</title>
        <authorList>
            <person name="Jung J."/>
            <person name="Baek J.H."/>
            <person name="Park W."/>
        </authorList>
    </citation>
    <scope>NUCLEOTIDE SEQUENCE [LARGE SCALE GENOMIC DNA]</scope>
    <source>
        <strain evidence="6">JCM 16667 / KCTC 23045 / DR1</strain>
    </source>
</reference>
<dbReference type="GO" id="GO:0006631">
    <property type="term" value="P:fatty acid metabolic process"/>
    <property type="evidence" value="ECO:0007669"/>
    <property type="project" value="TreeGrafter"/>
</dbReference>
<dbReference type="SUPFAM" id="SSF56801">
    <property type="entry name" value="Acetyl-CoA synthetase-like"/>
    <property type="match status" value="1"/>
</dbReference>
<protein>
    <submittedName>
        <fullName evidence="5">AMP-dependent synthetase and ligase</fullName>
    </submittedName>
</protein>
<sequence length="486" mass="53099">MQFTMLSKLRAEEAPNAHCISDSNISLTNYEFHKAVLRAAGTMDSQGICEGDVVALMLPNQVEFVVAMFAAWYLGAAITPINPMLTHKEANHQLKDSGAKLLINLTGEKIDNNVSSIAVTMLKHGDEFQHAPVVNPEALALLIYTSGTTGLPKGVMLDHSNIIAMTEMGREGLQISEKDHCLLILPLFHVNGIVVSILVPLASGGRVTIRQRFDIETFFSDIEQLRPTYFSAVPTIYAMLYALPNEVVPDVSSLRYGVCGAAPASVDLLVNFEKRYGFPIVEAYGLSEGTCGSTLNPVNGIRKAGTVGLPLPGQKIAIADFNGKHLSVGEIGEVLIQGKNVMRGYLNKPEETAKTVVNGWLHTGDIGRIDDEGYLSIVGRLKEMIIRGGENIYPKEIEDTLLEVSEVFEAAVIGVSDEKWGEVVWAFVSLKPNTQCSIDQINQYCKQHLTRYKQPEKVIVLPTLPKNAVGKIDKPKLRGLYQVQGA</sequence>
<accession>A0AAN0P8M1</accession>
<evidence type="ECO:0000313" key="5">
    <source>
        <dbReference type="EMBL" id="ADI90671.1"/>
    </source>
</evidence>
<evidence type="ECO:0000259" key="4">
    <source>
        <dbReference type="Pfam" id="PF13193"/>
    </source>
</evidence>